<evidence type="ECO:0000256" key="1">
    <source>
        <dbReference type="SAM" id="MobiDB-lite"/>
    </source>
</evidence>
<dbReference type="EMBL" id="KZ819603">
    <property type="protein sequence ID" value="PWN35032.1"/>
    <property type="molecule type" value="Genomic_DNA"/>
</dbReference>
<evidence type="ECO:0000313" key="2">
    <source>
        <dbReference type="EMBL" id="PWN35032.1"/>
    </source>
</evidence>
<dbReference type="InParanoid" id="A0A316VBU0"/>
<protein>
    <submittedName>
        <fullName evidence="2">Uncharacterized protein</fullName>
    </submittedName>
</protein>
<evidence type="ECO:0000313" key="3">
    <source>
        <dbReference type="Proteomes" id="UP000245771"/>
    </source>
</evidence>
<dbReference type="Proteomes" id="UP000245771">
    <property type="component" value="Unassembled WGS sequence"/>
</dbReference>
<dbReference type="GeneID" id="37022130"/>
<dbReference type="RefSeq" id="XP_025355334.1">
    <property type="nucleotide sequence ID" value="XM_025500349.1"/>
</dbReference>
<keyword evidence="3" id="KW-1185">Reference proteome</keyword>
<dbReference type="AlphaFoldDB" id="A0A316VBU0"/>
<feature type="region of interest" description="Disordered" evidence="1">
    <location>
        <begin position="41"/>
        <end position="65"/>
    </location>
</feature>
<sequence>MAPTVEEMLTRFSEDDSVSDINIDSNDIQRIFDWVRNTFPDQSVPVDQPPPPPPPRHSEPVQYTQEEKQQINDWCKIANILFNLIKQAPDCPIALLRLIHSIGVENAVHVTDQRGDLFLPIQDLAEGTNMQLCGLLNALNAPKHKPRDFGIAWMVGLALGIRTFDLHKRGLRLNSSQSEAREVQAFNEASGNALDSKLREKSSRQLITLVNRALHCLCAITPNDFFGVPLLAYMGFNRKMLSSMTEGAMSIFMDVFTKPIKSLEEILPSILVNQRVWRSVYIPILDFIVMTLIPLLSKREFFSLYSIRDIHNRSVLTGFDTLPSALKQLLPLASGGQTFSTRLQLPQLSFSGNLQSSTAPPFQMPSDELIDDRYIALHNQKGQSASVADFAGEIRLRNGKSRLSVDWNEQRNQLWQDVSHARNYHHFAVLLKIFNEIAKENAIEDFLHTSGEFITREILEEAEYDIRERKTRHLLVSEGEGEIAFGHDHVPIPPVKLWPFDHTAWQELLPRYQACFRMFTPGVEPTDDDTKRIDQGINLLQEQNSILSAEDDRDLLLKVLIQVAVEHITIHAGILDGTKTISELWCSQNPPLPRQEDASEIYE</sequence>
<accession>A0A316VBU0</accession>
<organism evidence="2 3">
    <name type="scientific">Meira miltonrushii</name>
    <dbReference type="NCBI Taxonomy" id="1280837"/>
    <lineage>
        <taxon>Eukaryota</taxon>
        <taxon>Fungi</taxon>
        <taxon>Dikarya</taxon>
        <taxon>Basidiomycota</taxon>
        <taxon>Ustilaginomycotina</taxon>
        <taxon>Exobasidiomycetes</taxon>
        <taxon>Exobasidiales</taxon>
        <taxon>Brachybasidiaceae</taxon>
        <taxon>Meira</taxon>
    </lineage>
</organism>
<proteinExistence type="predicted"/>
<gene>
    <name evidence="2" type="ORF">FA14DRAFT_171727</name>
</gene>
<reference evidence="2 3" key="1">
    <citation type="journal article" date="2018" name="Mol. Biol. Evol.">
        <title>Broad Genomic Sampling Reveals a Smut Pathogenic Ancestry of the Fungal Clade Ustilaginomycotina.</title>
        <authorList>
            <person name="Kijpornyongpan T."/>
            <person name="Mondo S.J."/>
            <person name="Barry K."/>
            <person name="Sandor L."/>
            <person name="Lee J."/>
            <person name="Lipzen A."/>
            <person name="Pangilinan J."/>
            <person name="LaButti K."/>
            <person name="Hainaut M."/>
            <person name="Henrissat B."/>
            <person name="Grigoriev I.V."/>
            <person name="Spatafora J.W."/>
            <person name="Aime M.C."/>
        </authorList>
    </citation>
    <scope>NUCLEOTIDE SEQUENCE [LARGE SCALE GENOMIC DNA]</scope>
    <source>
        <strain evidence="2 3">MCA 3882</strain>
    </source>
</reference>
<name>A0A316VBU0_9BASI</name>